<dbReference type="SMART" id="SM00571">
    <property type="entry name" value="DDT"/>
    <property type="match status" value="1"/>
</dbReference>
<evidence type="ECO:0000259" key="18">
    <source>
        <dbReference type="PROSITE" id="PS50014"/>
    </source>
</evidence>
<feature type="compositionally biased region" description="Polar residues" evidence="17">
    <location>
        <begin position="925"/>
        <end position="936"/>
    </location>
</feature>
<dbReference type="InterPro" id="IPR028941">
    <property type="entry name" value="WHIM2_dom"/>
</dbReference>
<dbReference type="SMART" id="SM00249">
    <property type="entry name" value="PHD"/>
    <property type="match status" value="1"/>
</dbReference>
<evidence type="ECO:0000256" key="6">
    <source>
        <dbReference type="ARBA" id="ARBA00022833"/>
    </source>
</evidence>
<evidence type="ECO:0000256" key="2">
    <source>
        <dbReference type="ARBA" id="ARBA00007444"/>
    </source>
</evidence>
<feature type="compositionally biased region" description="Basic and acidic residues" evidence="17">
    <location>
        <begin position="703"/>
        <end position="713"/>
    </location>
</feature>
<dbReference type="PANTHER" id="PTHR46510">
    <property type="entry name" value="BROMODOMAIN ADJACENT TO ZINC FINGER DOMAIN PROTEIN 1A"/>
    <property type="match status" value="1"/>
</dbReference>
<feature type="region of interest" description="Disordered" evidence="17">
    <location>
        <begin position="1066"/>
        <end position="1094"/>
    </location>
</feature>
<accession>A0AAD1WVR1</accession>
<evidence type="ECO:0000256" key="7">
    <source>
        <dbReference type="ARBA" id="ARBA00023015"/>
    </source>
</evidence>
<proteinExistence type="inferred from homology"/>
<dbReference type="InterPro" id="IPR047171">
    <property type="entry name" value="BAZ1A"/>
</dbReference>
<evidence type="ECO:0000256" key="3">
    <source>
        <dbReference type="ARBA" id="ARBA00022553"/>
    </source>
</evidence>
<dbReference type="Gene3D" id="3.30.40.10">
    <property type="entry name" value="Zinc/RING finger domain, C3HC4 (zinc finger)"/>
    <property type="match status" value="1"/>
</dbReference>
<sequence>MPLLHRKPFIRQRPPPDLQPTERLFYCRVTNEIFRDYDEFFERTILCNSLVWSCSLTGKSELTYPEALESEKKIRQSLQTFPQPLIVPILHLASLSRHHRVTDLCEDTFGYVKNRFFVGETVNVVRNSGARLECKVLEVKLPPLQNGIANGHSTHNEDTIVISDSDDESSKASPQNGTKKEPIDPSLLKYKVKPIKKELYESVTVKSSQLSRTPSLFSQERLKLFLKLHCESQNGIIKPKAISLTKHEVSEKNFFQYFPDDPPSFQRTPTNKIQTGRPSTNKHLKSASNLSREKKMKAAREQERILKHKNELKAMEMEKARMRRERGEMEKNKVRERQCKDWEREEQKKMIEEERLRRKEEIERNKLEKEKEREKIREEKRKYAEHLKLWSKPREDMECDDLKELPLPTSVKTRIPPECFGDAIMVLEFLHAFGDLFDLVDEFPDGMTFEMLEEALVGNNPEGPLCELLFFFLTAIFQAMTEEEEEVAKDQIIEAETKDLTEALDEVTDLTKSAYAAVASLAAAWPQLHQGCSLKDLDLDSCTLSEILRLHILSSGADANSASAKYRYQKQGGFDATDDACMELRLSHPAILKKLSSVSVYALTPGEKLMILHALCGKLLTLVSTRDYIEDYFEELRQAKQEFRELKSEQNRRGREGAAARIRKRKVDKLKEQEMKMKDKHEKLKEEESSRCAGNEDDLDTSSENKDPEQKDQDSEDEDTSFGQKGNKTQNGLKYGKNSGLSMGVTMEKKGALTPEEQESLRQQQQKKEQELLEKIQEATACTNIFPLGRDRWYRRFWTFYSVPGLFVEEDYYGLTEDMLQPRPISHRDALNLAINCHAPPDRNINEELPKPVTKPNRWWFYYSTEQLDELIECLNTRGYRETSLKDILVQEKNKISQKLTNLPVNRFHLSDNPPPIDSKPGRGRSQQVPDTTQVSAEKQLQLRLCDLLLDIEDRIYQGTLGSVKVPDRQAWRASIEKCVMEILSDEAKENGGIKLSSNDIEEMEGDSKPITKDRLQGLKNETPSATSTSTNTPQPVNNTLRFLARALLQIEQGVERRFLKAPLGDAEDTKRDKKSAKKKDEEQTEKDDACDGGRTQRTVLDRWRESLLSSGSLSQIFLHLSTLDRSILWSRSILNARCKVCRKKGDSECMLLCDGCDRGHHIYCVRPKLKYVPEGDWFCPECRPKQRMKRPPARQRPSVESDEEEMESAEEKSEEEESEEVSEEEEDYEEQSVLSEEDSPPKRGKAKVHFPLKKSGRIAGKPGPQKKGGKASKVFQGTPKTFSPSPRGRGRGRGRGTGRKTRSAPPLGNKTSLRQSTRNTQANTDSPGNSLVGLVSIRGKGLGRGRGSGRGRGRGRGRMQKSADNTPVGSPFALRPFSLDSPDHTPQRGRGQSKNSMTIQIHSSGRGKKRLSTDHISADQANRRSSGRNQGVHELSACEQLVVELVRHDDSWPFMKLVSKIQVPDYFDIIQKPIALNVIREKVNKCEYKSASEFVEDVELMFSNCFEYNHFNSNEARAGVRLQSFFANEAEKLGLEVSCSKTQTPLPPSKRSRI</sequence>
<feature type="compositionally biased region" description="Basic and acidic residues" evidence="17">
    <location>
        <begin position="1006"/>
        <end position="1016"/>
    </location>
</feature>
<evidence type="ECO:0000313" key="22">
    <source>
        <dbReference type="EMBL" id="CAH2328370.1"/>
    </source>
</evidence>
<feature type="region of interest" description="Disordered" evidence="17">
    <location>
        <begin position="271"/>
        <end position="295"/>
    </location>
</feature>
<dbReference type="InterPro" id="IPR001965">
    <property type="entry name" value="Znf_PHD"/>
</dbReference>
<keyword evidence="23" id="KW-1185">Reference proteome</keyword>
<feature type="coiled-coil region" evidence="16">
    <location>
        <begin position="298"/>
        <end position="389"/>
    </location>
</feature>
<dbReference type="InterPro" id="IPR013083">
    <property type="entry name" value="Znf_RING/FYVE/PHD"/>
</dbReference>
<feature type="compositionally biased region" description="Basic and acidic residues" evidence="17">
    <location>
        <begin position="669"/>
        <end position="690"/>
    </location>
</feature>
<evidence type="ECO:0000256" key="16">
    <source>
        <dbReference type="SAM" id="Coils"/>
    </source>
</evidence>
<dbReference type="Pfam" id="PF00439">
    <property type="entry name" value="Bromodomain"/>
    <property type="match status" value="1"/>
</dbReference>
<feature type="compositionally biased region" description="Basic residues" evidence="17">
    <location>
        <begin position="1342"/>
        <end position="1360"/>
    </location>
</feature>
<dbReference type="GO" id="GO:0008270">
    <property type="term" value="F:zinc ion binding"/>
    <property type="evidence" value="ECO:0007669"/>
    <property type="project" value="UniProtKB-KW"/>
</dbReference>
<dbReference type="GO" id="GO:0045740">
    <property type="term" value="P:positive regulation of DNA replication"/>
    <property type="evidence" value="ECO:0007669"/>
    <property type="project" value="TreeGrafter"/>
</dbReference>
<dbReference type="SUPFAM" id="SSF57903">
    <property type="entry name" value="FYVE/PHD zinc finger"/>
    <property type="match status" value="1"/>
</dbReference>
<dbReference type="PROSITE" id="PS00633">
    <property type="entry name" value="BROMODOMAIN_1"/>
    <property type="match status" value="1"/>
</dbReference>
<dbReference type="InterPro" id="IPR018501">
    <property type="entry name" value="DDT_dom"/>
</dbReference>
<keyword evidence="6" id="KW-0862">Zinc</keyword>
<dbReference type="Pfam" id="PF00628">
    <property type="entry name" value="PHD"/>
    <property type="match status" value="1"/>
</dbReference>
<reference evidence="22" key="1">
    <citation type="submission" date="2022-03" db="EMBL/GenBank/DDBJ databases">
        <authorList>
            <person name="Alioto T."/>
            <person name="Alioto T."/>
            <person name="Gomez Garrido J."/>
        </authorList>
    </citation>
    <scope>NUCLEOTIDE SEQUENCE</scope>
</reference>
<evidence type="ECO:0000256" key="13">
    <source>
        <dbReference type="PROSITE-ProRule" id="PRU00035"/>
    </source>
</evidence>
<dbReference type="GO" id="GO:0000228">
    <property type="term" value="C:nuclear chromosome"/>
    <property type="evidence" value="ECO:0007669"/>
    <property type="project" value="TreeGrafter"/>
</dbReference>
<dbReference type="InterPro" id="IPR018359">
    <property type="entry name" value="Bromodomain_CS"/>
</dbReference>
<feature type="domain" description="Bromo" evidence="18">
    <location>
        <begin position="1447"/>
        <end position="1517"/>
    </location>
</feature>
<dbReference type="Pfam" id="PF02791">
    <property type="entry name" value="DDT"/>
    <property type="match status" value="1"/>
</dbReference>
<dbReference type="InterPro" id="IPR019786">
    <property type="entry name" value="Zinc_finger_PHD-type_CS"/>
</dbReference>
<dbReference type="InterPro" id="IPR036427">
    <property type="entry name" value="Bromodomain-like_sf"/>
</dbReference>
<keyword evidence="8 16" id="KW-0175">Coiled coil</keyword>
<keyword evidence="9 13" id="KW-0103">Bromodomain</keyword>
<dbReference type="EMBL" id="OW240924">
    <property type="protein sequence ID" value="CAH2328370.1"/>
    <property type="molecule type" value="Genomic_DNA"/>
</dbReference>
<feature type="domain" description="PHD-type" evidence="19">
    <location>
        <begin position="1136"/>
        <end position="1186"/>
    </location>
</feature>
<evidence type="ECO:0000256" key="17">
    <source>
        <dbReference type="SAM" id="MobiDB-lite"/>
    </source>
</evidence>
<dbReference type="FunFam" id="3.30.40.10:FF:000300">
    <property type="entry name" value="Bromodomain adjacent to zinc finger domain protein 1A"/>
    <property type="match status" value="1"/>
</dbReference>
<gene>
    <name evidence="22" type="ORF">PECUL_23A048534</name>
</gene>
<feature type="domain" description="WAC" evidence="21">
    <location>
        <begin position="22"/>
        <end position="128"/>
    </location>
</feature>
<evidence type="ECO:0000256" key="12">
    <source>
        <dbReference type="ARBA" id="ARBA00068253"/>
    </source>
</evidence>
<organism evidence="22 23">
    <name type="scientific">Pelobates cultripes</name>
    <name type="common">Western spadefoot toad</name>
    <dbReference type="NCBI Taxonomy" id="61616"/>
    <lineage>
        <taxon>Eukaryota</taxon>
        <taxon>Metazoa</taxon>
        <taxon>Chordata</taxon>
        <taxon>Craniata</taxon>
        <taxon>Vertebrata</taxon>
        <taxon>Euteleostomi</taxon>
        <taxon>Amphibia</taxon>
        <taxon>Batrachia</taxon>
        <taxon>Anura</taxon>
        <taxon>Pelobatoidea</taxon>
        <taxon>Pelobatidae</taxon>
        <taxon>Pelobates</taxon>
    </lineage>
</organism>
<dbReference type="GO" id="GO:0003677">
    <property type="term" value="F:DNA binding"/>
    <property type="evidence" value="ECO:0007669"/>
    <property type="project" value="TreeGrafter"/>
</dbReference>
<dbReference type="SUPFAM" id="SSF47370">
    <property type="entry name" value="Bromodomain"/>
    <property type="match status" value="1"/>
</dbReference>
<evidence type="ECO:0000256" key="14">
    <source>
        <dbReference type="PROSITE-ProRule" id="PRU00146"/>
    </source>
</evidence>
<feature type="region of interest" description="Disordered" evidence="17">
    <location>
        <begin position="1184"/>
        <end position="1432"/>
    </location>
</feature>
<dbReference type="InterPro" id="IPR013136">
    <property type="entry name" value="WSTF_Acf1_Cbp146"/>
</dbReference>
<evidence type="ECO:0000256" key="15">
    <source>
        <dbReference type="PROSITE-ProRule" id="PRU00475"/>
    </source>
</evidence>
<dbReference type="InterPro" id="IPR019787">
    <property type="entry name" value="Znf_PHD-finger"/>
</dbReference>
<dbReference type="Pfam" id="PF10537">
    <property type="entry name" value="WAC_Acf1_DNA_bd"/>
    <property type="match status" value="1"/>
</dbReference>
<feature type="compositionally biased region" description="Basic residues" evidence="17">
    <location>
        <begin position="1243"/>
        <end position="1257"/>
    </location>
</feature>
<dbReference type="GO" id="GO:0006355">
    <property type="term" value="P:regulation of DNA-templated transcription"/>
    <property type="evidence" value="ECO:0007669"/>
    <property type="project" value="TreeGrafter"/>
</dbReference>
<dbReference type="Proteomes" id="UP001295444">
    <property type="component" value="Chromosome 13"/>
</dbReference>
<feature type="region of interest" description="Disordered" evidence="17">
    <location>
        <begin position="164"/>
        <end position="185"/>
    </location>
</feature>
<dbReference type="PROSITE" id="PS50827">
    <property type="entry name" value="DDT"/>
    <property type="match status" value="1"/>
</dbReference>
<evidence type="ECO:0000259" key="19">
    <source>
        <dbReference type="PROSITE" id="PS50016"/>
    </source>
</evidence>
<feature type="compositionally biased region" description="Basic and acidic residues" evidence="17">
    <location>
        <begin position="1079"/>
        <end position="1092"/>
    </location>
</feature>
<evidence type="ECO:0000313" key="23">
    <source>
        <dbReference type="Proteomes" id="UP001295444"/>
    </source>
</evidence>
<dbReference type="InterPro" id="IPR037325">
    <property type="entry name" value="Acf1_Bromo"/>
</dbReference>
<feature type="region of interest" description="Disordered" evidence="17">
    <location>
        <begin position="646"/>
        <end position="742"/>
    </location>
</feature>
<evidence type="ECO:0000256" key="5">
    <source>
        <dbReference type="ARBA" id="ARBA00022771"/>
    </source>
</evidence>
<dbReference type="PROSITE" id="PS51136">
    <property type="entry name" value="WAC"/>
    <property type="match status" value="1"/>
</dbReference>
<evidence type="ECO:0000256" key="11">
    <source>
        <dbReference type="ARBA" id="ARBA00023242"/>
    </source>
</evidence>
<evidence type="ECO:0000256" key="10">
    <source>
        <dbReference type="ARBA" id="ARBA00023163"/>
    </source>
</evidence>
<dbReference type="GO" id="GO:0006338">
    <property type="term" value="P:chromatin remodeling"/>
    <property type="evidence" value="ECO:0007669"/>
    <property type="project" value="InterPro"/>
</dbReference>
<name>A0AAD1WVR1_PELCU</name>
<evidence type="ECO:0000256" key="4">
    <source>
        <dbReference type="ARBA" id="ARBA00022723"/>
    </source>
</evidence>
<feature type="compositionally biased region" description="Basic and acidic residues" evidence="17">
    <location>
        <begin position="646"/>
        <end position="658"/>
    </location>
</feature>
<dbReference type="Pfam" id="PF15613">
    <property type="entry name" value="WSD"/>
    <property type="match status" value="1"/>
</dbReference>
<dbReference type="PRINTS" id="PR00503">
    <property type="entry name" value="BROMODOMAIN"/>
</dbReference>
<feature type="compositionally biased region" description="Polar residues" evidence="17">
    <location>
        <begin position="1310"/>
        <end position="1330"/>
    </location>
</feature>
<feature type="domain" description="DDT" evidence="20">
    <location>
        <begin position="417"/>
        <end position="482"/>
    </location>
</feature>
<keyword evidence="11 15" id="KW-0539">Nucleus</keyword>
<evidence type="ECO:0000259" key="20">
    <source>
        <dbReference type="PROSITE" id="PS50827"/>
    </source>
</evidence>
<feature type="compositionally biased region" description="Polar residues" evidence="17">
    <location>
        <begin position="1391"/>
        <end position="1404"/>
    </location>
</feature>
<keyword evidence="4" id="KW-0479">Metal-binding</keyword>
<feature type="compositionally biased region" description="Acidic residues" evidence="17">
    <location>
        <begin position="1201"/>
        <end position="1239"/>
    </location>
</feature>
<evidence type="ECO:0000259" key="21">
    <source>
        <dbReference type="PROSITE" id="PS51136"/>
    </source>
</evidence>
<comment type="subcellular location">
    <subcellularLocation>
        <location evidence="1 15">Nucleus</location>
    </subcellularLocation>
</comment>
<evidence type="ECO:0000256" key="8">
    <source>
        <dbReference type="ARBA" id="ARBA00023054"/>
    </source>
</evidence>
<comment type="similarity">
    <text evidence="2">Belongs to the WAL family.</text>
</comment>
<dbReference type="InterPro" id="IPR001487">
    <property type="entry name" value="Bromodomain"/>
</dbReference>
<keyword evidence="5 14" id="KW-0863">Zinc-finger</keyword>
<feature type="compositionally biased region" description="Basic residues" evidence="17">
    <location>
        <begin position="1289"/>
        <end position="1303"/>
    </location>
</feature>
<dbReference type="PROSITE" id="PS50016">
    <property type="entry name" value="ZF_PHD_2"/>
    <property type="match status" value="1"/>
</dbReference>
<dbReference type="PROSITE" id="PS01359">
    <property type="entry name" value="ZF_PHD_1"/>
    <property type="match status" value="1"/>
</dbReference>
<dbReference type="PANTHER" id="PTHR46510:SF1">
    <property type="entry name" value="BROMODOMAIN ADJACENT TO ZINC FINGER DOMAIN PROTEIN 1A"/>
    <property type="match status" value="1"/>
</dbReference>
<dbReference type="Pfam" id="PF15612">
    <property type="entry name" value="WHIM1"/>
    <property type="match status" value="1"/>
</dbReference>
<dbReference type="CDD" id="cd15627">
    <property type="entry name" value="PHD_BAZ1A"/>
    <property type="match status" value="1"/>
</dbReference>
<keyword evidence="7" id="KW-0805">Transcription regulation</keyword>
<evidence type="ECO:0000256" key="9">
    <source>
        <dbReference type="ARBA" id="ARBA00023117"/>
    </source>
</evidence>
<dbReference type="InterPro" id="IPR028942">
    <property type="entry name" value="WHIM1_dom"/>
</dbReference>
<keyword evidence="3" id="KW-0597">Phosphoprotein</keyword>
<dbReference type="Gene3D" id="1.20.920.10">
    <property type="entry name" value="Bromodomain-like"/>
    <property type="match status" value="1"/>
</dbReference>
<evidence type="ECO:0000256" key="1">
    <source>
        <dbReference type="ARBA" id="ARBA00004123"/>
    </source>
</evidence>
<feature type="compositionally biased region" description="Polar residues" evidence="17">
    <location>
        <begin position="721"/>
        <end position="732"/>
    </location>
</feature>
<dbReference type="InterPro" id="IPR011011">
    <property type="entry name" value="Znf_FYVE_PHD"/>
</dbReference>
<protein>
    <recommendedName>
        <fullName evidence="12">Bromodomain adjacent to zinc finger domain protein 1A</fullName>
    </recommendedName>
</protein>
<dbReference type="GO" id="GO:0008623">
    <property type="term" value="C:CHRAC"/>
    <property type="evidence" value="ECO:0007669"/>
    <property type="project" value="TreeGrafter"/>
</dbReference>
<dbReference type="GO" id="GO:0031445">
    <property type="term" value="P:regulation of heterochromatin formation"/>
    <property type="evidence" value="ECO:0007669"/>
    <property type="project" value="TreeGrafter"/>
</dbReference>
<dbReference type="CDD" id="cd05504">
    <property type="entry name" value="Bromo_Acf1_like"/>
    <property type="match status" value="1"/>
</dbReference>
<feature type="compositionally biased region" description="Polar residues" evidence="17">
    <location>
        <begin position="1420"/>
        <end position="1430"/>
    </location>
</feature>
<dbReference type="SMART" id="SM00297">
    <property type="entry name" value="BROMO"/>
    <property type="match status" value="1"/>
</dbReference>
<feature type="region of interest" description="Disordered" evidence="17">
    <location>
        <begin position="906"/>
        <end position="936"/>
    </location>
</feature>
<dbReference type="PROSITE" id="PS50014">
    <property type="entry name" value="BROMODOMAIN_2"/>
    <property type="match status" value="1"/>
</dbReference>
<keyword evidence="10" id="KW-0804">Transcription</keyword>
<feature type="region of interest" description="Disordered" evidence="17">
    <location>
        <begin position="994"/>
        <end position="1016"/>
    </location>
</feature>